<evidence type="ECO:0000313" key="13">
    <source>
        <dbReference type="EMBL" id="CAH0534019.1"/>
    </source>
</evidence>
<name>A0ABM8ZUZ7_9VIBR</name>
<evidence type="ECO:0000256" key="6">
    <source>
        <dbReference type="ARBA" id="ARBA00023244"/>
    </source>
</evidence>
<dbReference type="Proteomes" id="UP000838672">
    <property type="component" value="Unassembled WGS sequence"/>
</dbReference>
<dbReference type="GO" id="GO:0008883">
    <property type="term" value="F:glutamyl-tRNA reductase activity"/>
    <property type="evidence" value="ECO:0007669"/>
    <property type="project" value="UniProtKB-EC"/>
</dbReference>
<comment type="subunit">
    <text evidence="8">Homodimer.</text>
</comment>
<dbReference type="Gene3D" id="3.40.50.720">
    <property type="entry name" value="NAD(P)-binding Rossmann-like Domain"/>
    <property type="match status" value="1"/>
</dbReference>
<feature type="binding site" evidence="8">
    <location>
        <begin position="149"/>
        <end position="151"/>
    </location>
    <ligand>
        <name>substrate</name>
    </ligand>
</feature>
<feature type="site" description="Important for activity" evidence="8">
    <location>
        <position position="134"/>
    </location>
</feature>
<evidence type="ECO:0000256" key="9">
    <source>
        <dbReference type="RuleBase" id="RU000584"/>
    </source>
</evidence>
<dbReference type="InterPro" id="IPR015895">
    <property type="entry name" value="4pyrrol_synth_GluRdtase_N"/>
</dbReference>
<evidence type="ECO:0000259" key="11">
    <source>
        <dbReference type="Pfam" id="PF01488"/>
    </source>
</evidence>
<keyword evidence="14" id="KW-1185">Reference proteome</keyword>
<evidence type="ECO:0000256" key="1">
    <source>
        <dbReference type="ARBA" id="ARBA00005059"/>
    </source>
</evidence>
<dbReference type="SUPFAM" id="SSF69075">
    <property type="entry name" value="Glutamyl tRNA-reductase dimerization domain"/>
    <property type="match status" value="1"/>
</dbReference>
<proteinExistence type="inferred from homology"/>
<keyword evidence="4 8" id="KW-0521">NADP</keyword>
<comment type="catalytic activity">
    <reaction evidence="7 8 9">
        <text>(S)-4-amino-5-oxopentanoate + tRNA(Glu) + NADP(+) = L-glutamyl-tRNA(Glu) + NADPH + H(+)</text>
        <dbReference type="Rhea" id="RHEA:12344"/>
        <dbReference type="Rhea" id="RHEA-COMP:9663"/>
        <dbReference type="Rhea" id="RHEA-COMP:9680"/>
        <dbReference type="ChEBI" id="CHEBI:15378"/>
        <dbReference type="ChEBI" id="CHEBI:57501"/>
        <dbReference type="ChEBI" id="CHEBI:57783"/>
        <dbReference type="ChEBI" id="CHEBI:58349"/>
        <dbReference type="ChEBI" id="CHEBI:78442"/>
        <dbReference type="ChEBI" id="CHEBI:78520"/>
        <dbReference type="EC" id="1.2.1.70"/>
    </reaction>
</comment>
<evidence type="ECO:0000256" key="8">
    <source>
        <dbReference type="HAMAP-Rule" id="MF_00087"/>
    </source>
</evidence>
<sequence>MTRVIAFHEGGHQVESADSFFFRGALASFAVTRPFHVMILLAIGINHQTAPLALREQVAFGPEKLTQALTQLKDHPDVDGVVIVSTCNRTELYCAMRQAGAAVMLDWLSQFHQVSLEQLMPSVYIHEEQAAVKHLMRVSCGLDSMVLGEPQILGQVKKAYQDAKLGGCLGSTLERVFQRTFAIAKKVRTETDIGGNAVSVAYAACSLARQIFESLEQATVMLVGAGETIALVAQHLHEHGCRQLIVANRNLDNAQIFAEQYQAQVIGLPEISEQIARADIVISSTASPLPIVGKGMVERALKTRRQRPMLLVDIAVPRDIEPEVGELNDAYLYTLDELDAIIAQNQAQRRVEAVKAEVMVTEHSAEFMQQLRALLAVDHIKLYRQQTERMRQELIQQGLQQIANGQDPERVLQTLTSKLTNKLIHAPTVAMQTAAKAGDPDRLRVICESLGLDSQE</sequence>
<dbReference type="SUPFAM" id="SSF51735">
    <property type="entry name" value="NAD(P)-binding Rossmann-fold domains"/>
    <property type="match status" value="1"/>
</dbReference>
<dbReference type="NCBIfam" id="TIGR01035">
    <property type="entry name" value="hemA"/>
    <property type="match status" value="1"/>
</dbReference>
<dbReference type="InterPro" id="IPR036343">
    <property type="entry name" value="GluRdtase_N_sf"/>
</dbReference>
<feature type="active site" description="Nucleophile" evidence="8">
    <location>
        <position position="87"/>
    </location>
</feature>
<comment type="pathway">
    <text evidence="1 8 9">Porphyrin-containing compound metabolism; protoporphyrin-IX biosynthesis; 5-aminolevulinate from L-glutamyl-tRNA(Glu): step 1/2.</text>
</comment>
<dbReference type="Pfam" id="PF05201">
    <property type="entry name" value="GlutR_N"/>
    <property type="match status" value="1"/>
</dbReference>
<gene>
    <name evidence="8 13" type="primary">hemA</name>
    <name evidence="13" type="ORF">VST7929_01901</name>
</gene>
<dbReference type="InterPro" id="IPR015896">
    <property type="entry name" value="4pyrrol_synth_GluRdtase_dimer"/>
</dbReference>
<feature type="binding site" evidence="8">
    <location>
        <begin position="224"/>
        <end position="229"/>
    </location>
    <ligand>
        <name>NADP(+)</name>
        <dbReference type="ChEBI" id="CHEBI:58349"/>
    </ligand>
</feature>
<evidence type="ECO:0000259" key="10">
    <source>
        <dbReference type="Pfam" id="PF00745"/>
    </source>
</evidence>
<feature type="domain" description="Tetrapyrrole biosynthesis glutamyl-tRNA reductase dimerisation" evidence="10">
    <location>
        <begin position="355"/>
        <end position="447"/>
    </location>
</feature>
<feature type="binding site" evidence="8">
    <location>
        <position position="144"/>
    </location>
    <ligand>
        <name>substrate</name>
    </ligand>
</feature>
<dbReference type="EC" id="1.2.1.70" evidence="3 8"/>
<dbReference type="Pfam" id="PF00745">
    <property type="entry name" value="GlutR_dimer"/>
    <property type="match status" value="1"/>
</dbReference>
<protein>
    <recommendedName>
        <fullName evidence="3 8">Glutamyl-tRNA reductase</fullName>
        <shortName evidence="8">GluTR</shortName>
        <ecNumber evidence="3 8">1.2.1.70</ecNumber>
    </recommendedName>
</protein>
<keyword evidence="6 8" id="KW-0627">Porphyrin biosynthesis</keyword>
<feature type="binding site" evidence="8">
    <location>
        <position position="155"/>
    </location>
    <ligand>
        <name>substrate</name>
    </ligand>
</feature>
<feature type="domain" description="Quinate/shikimate 5-dehydrogenase/glutamyl-tRNA reductase" evidence="11">
    <location>
        <begin position="207"/>
        <end position="341"/>
    </location>
</feature>
<dbReference type="Pfam" id="PF01488">
    <property type="entry name" value="Shikimate_DH"/>
    <property type="match status" value="1"/>
</dbReference>
<dbReference type="EMBL" id="CAKLDI010000001">
    <property type="protein sequence ID" value="CAH0534019.1"/>
    <property type="molecule type" value="Genomic_DNA"/>
</dbReference>
<dbReference type="SUPFAM" id="SSF69742">
    <property type="entry name" value="Glutamyl tRNA-reductase catalytic, N-terminal domain"/>
    <property type="match status" value="1"/>
</dbReference>
<reference evidence="13" key="1">
    <citation type="submission" date="2021-11" db="EMBL/GenBank/DDBJ databases">
        <authorList>
            <person name="Rodrigo-Torres L."/>
            <person name="Arahal R. D."/>
            <person name="Lucena T."/>
        </authorList>
    </citation>
    <scope>NUCLEOTIDE SEQUENCE</scope>
    <source>
        <strain evidence="13">CECT 7929</strain>
    </source>
</reference>
<dbReference type="InterPro" id="IPR036291">
    <property type="entry name" value="NAD(P)-bd_dom_sf"/>
</dbReference>
<keyword evidence="5 8" id="KW-0560">Oxidoreductase</keyword>
<comment type="miscellaneous">
    <text evidence="8">During catalysis, the active site Cys acts as a nucleophile attacking the alpha-carbonyl group of tRNA-bound glutamate with the formation of a thioester intermediate between enzyme and glutamate, and the concomitant release of tRNA(Glu). The thioester intermediate is finally reduced by direct hydride transfer from NADPH, to form the product GSA.</text>
</comment>
<dbReference type="InterPro" id="IPR006151">
    <property type="entry name" value="Shikm_DH/Glu-tRNA_Rdtase"/>
</dbReference>
<evidence type="ECO:0000259" key="12">
    <source>
        <dbReference type="Pfam" id="PF05201"/>
    </source>
</evidence>
<dbReference type="PIRSF" id="PIRSF000445">
    <property type="entry name" value="4pyrrol_synth_GluRdtase"/>
    <property type="match status" value="1"/>
</dbReference>
<dbReference type="Gene3D" id="3.30.460.30">
    <property type="entry name" value="Glutamyl-tRNA reductase, N-terminal domain"/>
    <property type="match status" value="1"/>
</dbReference>
<evidence type="ECO:0000256" key="7">
    <source>
        <dbReference type="ARBA" id="ARBA00047464"/>
    </source>
</evidence>
<dbReference type="InterPro" id="IPR018214">
    <property type="entry name" value="GluRdtase_CS"/>
</dbReference>
<dbReference type="HAMAP" id="MF_00087">
    <property type="entry name" value="Glu_tRNA_reductase"/>
    <property type="match status" value="1"/>
</dbReference>
<dbReference type="InterPro" id="IPR036453">
    <property type="entry name" value="GluRdtase_dimer_dom_sf"/>
</dbReference>
<accession>A0ABM8ZUZ7</accession>
<dbReference type="InterPro" id="IPR000343">
    <property type="entry name" value="4pyrrol_synth_GluRdtase"/>
</dbReference>
<evidence type="ECO:0000256" key="2">
    <source>
        <dbReference type="ARBA" id="ARBA00005916"/>
    </source>
</evidence>
<comment type="similarity">
    <text evidence="2 8 9">Belongs to the glutamyl-tRNA reductase family.</text>
</comment>
<dbReference type="PANTHER" id="PTHR43013:SF1">
    <property type="entry name" value="GLUTAMYL-TRNA REDUCTASE"/>
    <property type="match status" value="1"/>
</dbReference>
<feature type="domain" description="Glutamyl-tRNA reductase N-terminal" evidence="12">
    <location>
        <begin position="43"/>
        <end position="191"/>
    </location>
</feature>
<comment type="caution">
    <text evidence="13">The sequence shown here is derived from an EMBL/GenBank/DDBJ whole genome shotgun (WGS) entry which is preliminary data.</text>
</comment>
<evidence type="ECO:0000256" key="3">
    <source>
        <dbReference type="ARBA" id="ARBA00012970"/>
    </source>
</evidence>
<evidence type="ECO:0000256" key="5">
    <source>
        <dbReference type="ARBA" id="ARBA00023002"/>
    </source>
</evidence>
<organism evidence="13 14">
    <name type="scientific">Vibrio stylophorae</name>
    <dbReference type="NCBI Taxonomy" id="659351"/>
    <lineage>
        <taxon>Bacteria</taxon>
        <taxon>Pseudomonadati</taxon>
        <taxon>Pseudomonadota</taxon>
        <taxon>Gammaproteobacteria</taxon>
        <taxon>Vibrionales</taxon>
        <taxon>Vibrionaceae</taxon>
        <taxon>Vibrio</taxon>
    </lineage>
</organism>
<evidence type="ECO:0000256" key="4">
    <source>
        <dbReference type="ARBA" id="ARBA00022857"/>
    </source>
</evidence>
<comment type="function">
    <text evidence="8">Catalyzes the NADPH-dependent reduction of glutamyl-tRNA(Glu) to glutamate 1-semialdehyde (GSA).</text>
</comment>
<dbReference type="PANTHER" id="PTHR43013">
    <property type="entry name" value="GLUTAMYL-TRNA REDUCTASE"/>
    <property type="match status" value="1"/>
</dbReference>
<feature type="binding site" evidence="8">
    <location>
        <begin position="86"/>
        <end position="89"/>
    </location>
    <ligand>
        <name>substrate</name>
    </ligand>
</feature>
<dbReference type="PROSITE" id="PS00747">
    <property type="entry name" value="GLUTR"/>
    <property type="match status" value="1"/>
</dbReference>
<dbReference type="CDD" id="cd05213">
    <property type="entry name" value="NAD_bind_Glutamyl_tRNA_reduct"/>
    <property type="match status" value="1"/>
</dbReference>
<evidence type="ECO:0000313" key="14">
    <source>
        <dbReference type="Proteomes" id="UP000838672"/>
    </source>
</evidence>
<comment type="domain">
    <text evidence="8">Possesses an unusual extended V-shaped dimeric structure with each monomer consisting of three distinct domains arranged along a curved 'spinal' alpha-helix. The N-terminal catalytic domain specifically recognizes the glutamate moiety of the substrate. The second domain is the NADPH-binding domain, and the third C-terminal domain is responsible for dimerization.</text>
</comment>